<sequence>MGYQEGKALWTGEEKDENGNIRKIPKLERLERTGMIIGGFGPGGASAKLGSKFGAKYAPKILSATKELFAGGGAKASSEVASGSASEMSTFGFSL</sequence>
<organism evidence="1 2">
    <name type="scientific">Leptospira wolffii</name>
    <dbReference type="NCBI Taxonomy" id="409998"/>
    <lineage>
        <taxon>Bacteria</taxon>
        <taxon>Pseudomonadati</taxon>
        <taxon>Spirochaetota</taxon>
        <taxon>Spirochaetia</taxon>
        <taxon>Leptospirales</taxon>
        <taxon>Leptospiraceae</taxon>
        <taxon>Leptospira</taxon>
    </lineage>
</organism>
<reference evidence="1 2" key="1">
    <citation type="submission" date="2024-09" db="EMBL/GenBank/DDBJ databases">
        <title>Taxonomic and Genotyping Characterization of Leptospira Strains isolated from Multiple Sources in Colombia highlights the importance of intermediate species.</title>
        <authorList>
            <person name="Torres Higuera L."/>
            <person name="Rojas Tapias D."/>
            <person name="Jimenez Velasquez S."/>
            <person name="Renjifo Ibanez C."/>
        </authorList>
    </citation>
    <scope>NUCLEOTIDE SEQUENCE [LARGE SCALE GENOMIC DNA]</scope>
    <source>
        <strain evidence="1 2">Lep080</strain>
    </source>
</reference>
<protein>
    <submittedName>
        <fullName evidence="1">Uncharacterized protein</fullName>
    </submittedName>
</protein>
<evidence type="ECO:0000313" key="1">
    <source>
        <dbReference type="EMBL" id="MFB5738664.1"/>
    </source>
</evidence>
<gene>
    <name evidence="1" type="ORF">ACE5IX_19270</name>
</gene>
<comment type="caution">
    <text evidence="1">The sequence shown here is derived from an EMBL/GenBank/DDBJ whole genome shotgun (WGS) entry which is preliminary data.</text>
</comment>
<dbReference type="RefSeq" id="WP_375517787.1">
    <property type="nucleotide sequence ID" value="NZ_JBHILI010000017.1"/>
</dbReference>
<accession>A0ABV5BU22</accession>
<keyword evidence="2" id="KW-1185">Reference proteome</keyword>
<name>A0ABV5BU22_9LEPT</name>
<dbReference type="Proteomes" id="UP001580391">
    <property type="component" value="Unassembled WGS sequence"/>
</dbReference>
<dbReference type="EMBL" id="JBHILJ010000023">
    <property type="protein sequence ID" value="MFB5738664.1"/>
    <property type="molecule type" value="Genomic_DNA"/>
</dbReference>
<proteinExistence type="predicted"/>
<evidence type="ECO:0000313" key="2">
    <source>
        <dbReference type="Proteomes" id="UP001580391"/>
    </source>
</evidence>